<dbReference type="SUPFAM" id="SSF48008">
    <property type="entry name" value="GntR ligand-binding domain-like"/>
    <property type="match status" value="1"/>
</dbReference>
<proteinExistence type="predicted"/>
<evidence type="ECO:0000256" key="4">
    <source>
        <dbReference type="SAM" id="MobiDB-lite"/>
    </source>
</evidence>
<dbReference type="GO" id="GO:0003700">
    <property type="term" value="F:DNA-binding transcription factor activity"/>
    <property type="evidence" value="ECO:0007669"/>
    <property type="project" value="InterPro"/>
</dbReference>
<gene>
    <name evidence="6" type="ORF">EAH76_20540</name>
</gene>
<dbReference type="Gene3D" id="1.20.120.530">
    <property type="entry name" value="GntR ligand-binding domain-like"/>
    <property type="match status" value="1"/>
</dbReference>
<accession>A0A502FFK5</accession>
<keyword evidence="7" id="KW-1185">Reference proteome</keyword>
<dbReference type="SMART" id="SM00345">
    <property type="entry name" value="HTH_GNTR"/>
    <property type="match status" value="1"/>
</dbReference>
<comment type="caution">
    <text evidence="6">The sequence shown here is derived from an EMBL/GenBank/DDBJ whole genome shotgun (WGS) entry which is preliminary data.</text>
</comment>
<feature type="compositionally biased region" description="Polar residues" evidence="4">
    <location>
        <begin position="9"/>
        <end position="23"/>
    </location>
</feature>
<dbReference type="EMBL" id="RCZC01000009">
    <property type="protein sequence ID" value="TPG48220.1"/>
    <property type="molecule type" value="Genomic_DNA"/>
</dbReference>
<feature type="domain" description="HTH gntR-type" evidence="5">
    <location>
        <begin position="26"/>
        <end position="93"/>
    </location>
</feature>
<dbReference type="OrthoDB" id="7620579at2"/>
<dbReference type="SMART" id="SM00895">
    <property type="entry name" value="FCD"/>
    <property type="match status" value="1"/>
</dbReference>
<dbReference type="PROSITE" id="PS50949">
    <property type="entry name" value="HTH_GNTR"/>
    <property type="match status" value="1"/>
</dbReference>
<dbReference type="AlphaFoldDB" id="A0A502FFK5"/>
<sequence length="253" mass="27658">MDTKRTVARRSSGQYNRASNKGSFVNQPQQSALIRIREMILRGVLQPGERVLEVDLAARLGLSRTPVRQALPALALEGLLTPAGGRGYAVRRFTRQESLEALHLRALMEGFAARSIVIAGQGGAMAAALQPLLDEGDAMLAPGILTDALEERYGEMNDRLHAAVIAQAASPLLADLIARCNVVPFTAPGVIAFEDHREDEIVELLRYAHHQHHAIADAFRGGDATRVEMLFREHAMTQESSMAMRRLDIPPQA</sequence>
<dbReference type="PANTHER" id="PTHR43537">
    <property type="entry name" value="TRANSCRIPTIONAL REGULATOR, GNTR FAMILY"/>
    <property type="match status" value="1"/>
</dbReference>
<dbReference type="Pfam" id="PF07729">
    <property type="entry name" value="FCD"/>
    <property type="match status" value="1"/>
</dbReference>
<evidence type="ECO:0000256" key="3">
    <source>
        <dbReference type="ARBA" id="ARBA00023163"/>
    </source>
</evidence>
<dbReference type="Pfam" id="PF00392">
    <property type="entry name" value="GntR"/>
    <property type="match status" value="1"/>
</dbReference>
<keyword evidence="3" id="KW-0804">Transcription</keyword>
<dbReference type="InterPro" id="IPR000524">
    <property type="entry name" value="Tscrpt_reg_HTH_GntR"/>
</dbReference>
<dbReference type="InterPro" id="IPR036388">
    <property type="entry name" value="WH-like_DNA-bd_sf"/>
</dbReference>
<dbReference type="GO" id="GO:0003677">
    <property type="term" value="F:DNA binding"/>
    <property type="evidence" value="ECO:0007669"/>
    <property type="project" value="UniProtKB-KW"/>
</dbReference>
<dbReference type="CDD" id="cd07377">
    <property type="entry name" value="WHTH_GntR"/>
    <property type="match status" value="1"/>
</dbReference>
<keyword evidence="2" id="KW-0238">DNA-binding</keyword>
<dbReference type="InterPro" id="IPR036390">
    <property type="entry name" value="WH_DNA-bd_sf"/>
</dbReference>
<evidence type="ECO:0000313" key="7">
    <source>
        <dbReference type="Proteomes" id="UP000319931"/>
    </source>
</evidence>
<dbReference type="InterPro" id="IPR011711">
    <property type="entry name" value="GntR_C"/>
</dbReference>
<dbReference type="SUPFAM" id="SSF46785">
    <property type="entry name" value="Winged helix' DNA-binding domain"/>
    <property type="match status" value="1"/>
</dbReference>
<feature type="region of interest" description="Disordered" evidence="4">
    <location>
        <begin position="1"/>
        <end position="23"/>
    </location>
</feature>
<keyword evidence="1" id="KW-0805">Transcription regulation</keyword>
<organism evidence="6 7">
    <name type="scientific">Sphingomonas glacialis</name>
    <dbReference type="NCBI Taxonomy" id="658225"/>
    <lineage>
        <taxon>Bacteria</taxon>
        <taxon>Pseudomonadati</taxon>
        <taxon>Pseudomonadota</taxon>
        <taxon>Alphaproteobacteria</taxon>
        <taxon>Sphingomonadales</taxon>
        <taxon>Sphingomonadaceae</taxon>
        <taxon>Sphingomonas</taxon>
    </lineage>
</organism>
<dbReference type="Proteomes" id="UP000319931">
    <property type="component" value="Unassembled WGS sequence"/>
</dbReference>
<evidence type="ECO:0000256" key="2">
    <source>
        <dbReference type="ARBA" id="ARBA00023125"/>
    </source>
</evidence>
<evidence type="ECO:0000259" key="5">
    <source>
        <dbReference type="PROSITE" id="PS50949"/>
    </source>
</evidence>
<reference evidence="6 7" key="1">
    <citation type="journal article" date="2019" name="Environ. Microbiol.">
        <title>Species interactions and distinct microbial communities in high Arctic permafrost affected cryosols are associated with the CH4 and CO2 gas fluxes.</title>
        <authorList>
            <person name="Altshuler I."/>
            <person name="Hamel J."/>
            <person name="Turney S."/>
            <person name="Magnuson E."/>
            <person name="Levesque R."/>
            <person name="Greer C."/>
            <person name="Whyte L.G."/>
        </authorList>
    </citation>
    <scope>NUCLEOTIDE SEQUENCE [LARGE SCALE GENOMIC DNA]</scope>
    <source>
        <strain evidence="6 7">E6.1</strain>
    </source>
</reference>
<name>A0A502FFK5_9SPHN</name>
<dbReference type="InterPro" id="IPR008920">
    <property type="entry name" value="TF_FadR/GntR_C"/>
</dbReference>
<protein>
    <submittedName>
        <fullName evidence="6">GntR family transcriptional regulator</fullName>
    </submittedName>
</protein>
<dbReference type="PANTHER" id="PTHR43537:SF51">
    <property type="entry name" value="HTH-TYPE TRANSCRIPTIONAL REGULATOR LGOR-RELATED"/>
    <property type="match status" value="1"/>
</dbReference>
<evidence type="ECO:0000313" key="6">
    <source>
        <dbReference type="EMBL" id="TPG48220.1"/>
    </source>
</evidence>
<evidence type="ECO:0000256" key="1">
    <source>
        <dbReference type="ARBA" id="ARBA00023015"/>
    </source>
</evidence>
<dbReference type="Gene3D" id="1.10.10.10">
    <property type="entry name" value="Winged helix-like DNA-binding domain superfamily/Winged helix DNA-binding domain"/>
    <property type="match status" value="1"/>
</dbReference>